<gene>
    <name evidence="1" type="ORF">CDAR_590761</name>
</gene>
<keyword evidence="2" id="KW-1185">Reference proteome</keyword>
<dbReference type="Proteomes" id="UP001054837">
    <property type="component" value="Unassembled WGS sequence"/>
</dbReference>
<dbReference type="AlphaFoldDB" id="A0AAV4VXH1"/>
<accession>A0AAV4VXH1</accession>
<comment type="caution">
    <text evidence="1">The sequence shown here is derived from an EMBL/GenBank/DDBJ whole genome shotgun (WGS) entry which is preliminary data.</text>
</comment>
<dbReference type="EMBL" id="BPLQ01013675">
    <property type="protein sequence ID" value="GIY73965.1"/>
    <property type="molecule type" value="Genomic_DNA"/>
</dbReference>
<reference evidence="1 2" key="1">
    <citation type="submission" date="2021-06" db="EMBL/GenBank/DDBJ databases">
        <title>Caerostris darwini draft genome.</title>
        <authorList>
            <person name="Kono N."/>
            <person name="Arakawa K."/>
        </authorList>
    </citation>
    <scope>NUCLEOTIDE SEQUENCE [LARGE SCALE GENOMIC DNA]</scope>
</reference>
<proteinExistence type="predicted"/>
<sequence>MQINPIHYSKHSAENTPHPHYFIRHPSPRRNPQHTQILAKIHYFNLTPGLPPTNSLDGSRDIRVQYRGNNARTADDNIEEGARKMSYIIPQFDVSGDILRRELSSGCPCCCVSRIRGRLCDNTHLHTLILETQQQSTYPPDSSRRKISPDTSNCGMIYDISRAPPPSILSSAVRALFRAELHSDVPRTIQGLVLVVDLVSNGSNGSLRGCLMK</sequence>
<evidence type="ECO:0000313" key="1">
    <source>
        <dbReference type="EMBL" id="GIY73965.1"/>
    </source>
</evidence>
<name>A0AAV4VXH1_9ARAC</name>
<evidence type="ECO:0000313" key="2">
    <source>
        <dbReference type="Proteomes" id="UP001054837"/>
    </source>
</evidence>
<protein>
    <submittedName>
        <fullName evidence="1">Uncharacterized protein</fullName>
    </submittedName>
</protein>
<organism evidence="1 2">
    <name type="scientific">Caerostris darwini</name>
    <dbReference type="NCBI Taxonomy" id="1538125"/>
    <lineage>
        <taxon>Eukaryota</taxon>
        <taxon>Metazoa</taxon>
        <taxon>Ecdysozoa</taxon>
        <taxon>Arthropoda</taxon>
        <taxon>Chelicerata</taxon>
        <taxon>Arachnida</taxon>
        <taxon>Araneae</taxon>
        <taxon>Araneomorphae</taxon>
        <taxon>Entelegynae</taxon>
        <taxon>Araneoidea</taxon>
        <taxon>Araneidae</taxon>
        <taxon>Caerostris</taxon>
    </lineage>
</organism>